<evidence type="ECO:0000313" key="3">
    <source>
        <dbReference type="EMBL" id="CAI2384819.1"/>
    </source>
</evidence>
<keyword evidence="4" id="KW-1185">Reference proteome</keyword>
<feature type="chain" id="PRO_5041986729" evidence="2">
    <location>
        <begin position="17"/>
        <end position="74"/>
    </location>
</feature>
<protein>
    <submittedName>
        <fullName evidence="3">Uncharacterized protein</fullName>
    </submittedName>
</protein>
<evidence type="ECO:0000313" key="4">
    <source>
        <dbReference type="Proteomes" id="UP001295684"/>
    </source>
</evidence>
<feature type="region of interest" description="Disordered" evidence="1">
    <location>
        <begin position="28"/>
        <end position="52"/>
    </location>
</feature>
<dbReference type="Proteomes" id="UP001295684">
    <property type="component" value="Unassembled WGS sequence"/>
</dbReference>
<keyword evidence="2" id="KW-0732">Signal</keyword>
<name>A0AAD1Y505_EUPCR</name>
<gene>
    <name evidence="3" type="ORF">ECRASSUSDP1_LOCUS26356</name>
</gene>
<evidence type="ECO:0000256" key="1">
    <source>
        <dbReference type="SAM" id="MobiDB-lite"/>
    </source>
</evidence>
<evidence type="ECO:0000256" key="2">
    <source>
        <dbReference type="SAM" id="SignalP"/>
    </source>
</evidence>
<reference evidence="3" key="1">
    <citation type="submission" date="2023-07" db="EMBL/GenBank/DDBJ databases">
        <authorList>
            <consortium name="AG Swart"/>
            <person name="Singh M."/>
            <person name="Singh A."/>
            <person name="Seah K."/>
            <person name="Emmerich C."/>
        </authorList>
    </citation>
    <scope>NUCLEOTIDE SEQUENCE</scope>
    <source>
        <strain evidence="3">DP1</strain>
    </source>
</reference>
<feature type="signal peptide" evidence="2">
    <location>
        <begin position="1"/>
        <end position="16"/>
    </location>
</feature>
<dbReference type="AlphaFoldDB" id="A0AAD1Y505"/>
<organism evidence="3 4">
    <name type="scientific">Euplotes crassus</name>
    <dbReference type="NCBI Taxonomy" id="5936"/>
    <lineage>
        <taxon>Eukaryota</taxon>
        <taxon>Sar</taxon>
        <taxon>Alveolata</taxon>
        <taxon>Ciliophora</taxon>
        <taxon>Intramacronucleata</taxon>
        <taxon>Spirotrichea</taxon>
        <taxon>Hypotrichia</taxon>
        <taxon>Euplotida</taxon>
        <taxon>Euplotidae</taxon>
        <taxon>Moneuplotes</taxon>
    </lineage>
</organism>
<accession>A0AAD1Y505</accession>
<proteinExistence type="predicted"/>
<comment type="caution">
    <text evidence="3">The sequence shown here is derived from an EMBL/GenBank/DDBJ whole genome shotgun (WGS) entry which is preliminary data.</text>
</comment>
<sequence>MLSTSLLLCLNHLTLHCPNTMILEQKKAPKNTTPILDNPFEEEKDSAPYHPNSGLQFSLFRRLRDPLRERIHHE</sequence>
<dbReference type="EMBL" id="CAMPGE010027164">
    <property type="protein sequence ID" value="CAI2384819.1"/>
    <property type="molecule type" value="Genomic_DNA"/>
</dbReference>